<keyword evidence="1" id="KW-1133">Transmembrane helix</keyword>
<accession>A0ABS6ZX63</accession>
<reference evidence="2 3" key="1">
    <citation type="submission" date="2021-07" db="EMBL/GenBank/DDBJ databases">
        <title>Thermus aquaticus gen. n. and sp. n., a nonsporulating extreme thermophile.</title>
        <authorList>
            <person name="Hu C.-J."/>
            <person name="Li W.-J."/>
            <person name="Xian W.-D."/>
        </authorList>
    </citation>
    <scope>NUCLEOTIDE SEQUENCE [LARGE SCALE GENOMIC DNA]</scope>
    <source>
        <strain evidence="2 3">SYSU G05001</strain>
    </source>
</reference>
<comment type="caution">
    <text evidence="2">The sequence shown here is derived from an EMBL/GenBank/DDBJ whole genome shotgun (WGS) entry which is preliminary data.</text>
</comment>
<keyword evidence="1" id="KW-0472">Membrane</keyword>
<organism evidence="2 3">
    <name type="scientific">Thermus brevis</name>
    <dbReference type="NCBI Taxonomy" id="2862456"/>
    <lineage>
        <taxon>Bacteria</taxon>
        <taxon>Thermotogati</taxon>
        <taxon>Deinococcota</taxon>
        <taxon>Deinococci</taxon>
        <taxon>Thermales</taxon>
        <taxon>Thermaceae</taxon>
        <taxon>Thermus</taxon>
    </lineage>
</organism>
<protein>
    <submittedName>
        <fullName evidence="2">Uncharacterized protein</fullName>
    </submittedName>
</protein>
<dbReference type="RefSeq" id="WP_219759315.1">
    <property type="nucleotide sequence ID" value="NZ_JAHXRS010000008.1"/>
</dbReference>
<evidence type="ECO:0000256" key="1">
    <source>
        <dbReference type="SAM" id="Phobius"/>
    </source>
</evidence>
<evidence type="ECO:0000313" key="3">
    <source>
        <dbReference type="Proteomes" id="UP000724268"/>
    </source>
</evidence>
<name>A0ABS6ZX63_9DEIN</name>
<proteinExistence type="predicted"/>
<sequence>MRTTSQTATTMEDGAALEAELSTLRQALQTEINARPFLMIREASADYIQIIQGISAVTPSGVSPASFPSANAFIIPSSTPTSPVNLAVVSNGLGQGNLVPYTRQRQGNIDRASLGTCVAGVEHTSSTAFIPAETLEIATGQAIKRVYGNTAQVQDQTVYVRRNGNPWRPMIQRADTTTFALIYAREDGSSVRAPTDTTAPWDPAPGDYPGTIYPKPYFQANGQRHRLQGIAITVQARSGEAQRTHEVILPLSPFPGHDITLATECSPAKEPVGELILNIEAPPEAGEVVTVYGPDPSVNGRKFAPGSYRLTVTRGPYNIQAEGGNTSGGRATLGKTVTINGATYKIAPLADPNDPSRGYSGSFPTQVSTLTTSEITVRYQEVPGILRVTSTNFYVAMPFQLQVIPGTLAPATPPPAFFDPMGTRIVLGREILGGFVIASFAEAWVYQGVDSDYLMTKSTHDTAQDLRAAQLLLHRTDRINASGVGVGYPPYNGTYPMTGYPAGDFYGSLLVRPGRYSTDASYWGGLKMHIWWALFFPIIFFTPCSYISNIVMDTGTQTIGPQPFEVRPGEETTVHWMALCIP</sequence>
<evidence type="ECO:0000313" key="2">
    <source>
        <dbReference type="EMBL" id="MBW6394644.1"/>
    </source>
</evidence>
<dbReference type="Proteomes" id="UP000724268">
    <property type="component" value="Unassembled WGS sequence"/>
</dbReference>
<gene>
    <name evidence="2" type="ORF">KZX47_05685</name>
</gene>
<keyword evidence="1" id="KW-0812">Transmembrane</keyword>
<feature type="transmembrane region" description="Helical" evidence="1">
    <location>
        <begin position="530"/>
        <end position="552"/>
    </location>
</feature>
<keyword evidence="3" id="KW-1185">Reference proteome</keyword>
<dbReference type="EMBL" id="JAHXRS010000008">
    <property type="protein sequence ID" value="MBW6394644.1"/>
    <property type="molecule type" value="Genomic_DNA"/>
</dbReference>